<dbReference type="Proteomes" id="UP000030671">
    <property type="component" value="Unassembled WGS sequence"/>
</dbReference>
<dbReference type="GeneID" id="20671339"/>
<evidence type="ECO:0000313" key="2">
    <source>
        <dbReference type="Proteomes" id="UP000030671"/>
    </source>
</evidence>
<gene>
    <name evidence="1" type="ORF">HETIRDRAFT_327541</name>
</gene>
<protein>
    <submittedName>
        <fullName evidence="1">Uncharacterized protein</fullName>
    </submittedName>
</protein>
<dbReference type="HOGENOM" id="CLU_2097190_0_0_1"/>
<reference evidence="1 2" key="1">
    <citation type="journal article" date="2012" name="New Phytol.">
        <title>Insight into trade-off between wood decay and parasitism from the genome of a fungal forest pathogen.</title>
        <authorList>
            <person name="Olson A."/>
            <person name="Aerts A."/>
            <person name="Asiegbu F."/>
            <person name="Belbahri L."/>
            <person name="Bouzid O."/>
            <person name="Broberg A."/>
            <person name="Canback B."/>
            <person name="Coutinho P.M."/>
            <person name="Cullen D."/>
            <person name="Dalman K."/>
            <person name="Deflorio G."/>
            <person name="van Diepen L.T."/>
            <person name="Dunand C."/>
            <person name="Duplessis S."/>
            <person name="Durling M."/>
            <person name="Gonthier P."/>
            <person name="Grimwood J."/>
            <person name="Fossdal C.G."/>
            <person name="Hansson D."/>
            <person name="Henrissat B."/>
            <person name="Hietala A."/>
            <person name="Himmelstrand K."/>
            <person name="Hoffmeister D."/>
            <person name="Hogberg N."/>
            <person name="James T.Y."/>
            <person name="Karlsson M."/>
            <person name="Kohler A."/>
            <person name="Kues U."/>
            <person name="Lee Y.H."/>
            <person name="Lin Y.C."/>
            <person name="Lind M."/>
            <person name="Lindquist E."/>
            <person name="Lombard V."/>
            <person name="Lucas S."/>
            <person name="Lunden K."/>
            <person name="Morin E."/>
            <person name="Murat C."/>
            <person name="Park J."/>
            <person name="Raffaello T."/>
            <person name="Rouze P."/>
            <person name="Salamov A."/>
            <person name="Schmutz J."/>
            <person name="Solheim H."/>
            <person name="Stahlberg J."/>
            <person name="Velez H."/>
            <person name="de Vries R.P."/>
            <person name="Wiebenga A."/>
            <person name="Woodward S."/>
            <person name="Yakovlev I."/>
            <person name="Garbelotto M."/>
            <person name="Martin F."/>
            <person name="Grigoriev I.V."/>
            <person name="Stenlid J."/>
        </authorList>
    </citation>
    <scope>NUCLEOTIDE SEQUENCE [LARGE SCALE GENOMIC DNA]</scope>
    <source>
        <strain evidence="1 2">TC 32-1</strain>
    </source>
</reference>
<dbReference type="AlphaFoldDB" id="W4JUY2"/>
<proteinExistence type="predicted"/>
<organism evidence="1 2">
    <name type="scientific">Heterobasidion irregulare (strain TC 32-1)</name>
    <dbReference type="NCBI Taxonomy" id="747525"/>
    <lineage>
        <taxon>Eukaryota</taxon>
        <taxon>Fungi</taxon>
        <taxon>Dikarya</taxon>
        <taxon>Basidiomycota</taxon>
        <taxon>Agaricomycotina</taxon>
        <taxon>Agaricomycetes</taxon>
        <taxon>Russulales</taxon>
        <taxon>Bondarzewiaceae</taxon>
        <taxon>Heterobasidion</taxon>
        <taxon>Heterobasidion annosum species complex</taxon>
    </lineage>
</organism>
<dbReference type="InParanoid" id="W4JUY2"/>
<accession>W4JUY2</accession>
<name>W4JUY2_HETIT</name>
<keyword evidence="2" id="KW-1185">Reference proteome</keyword>
<dbReference type="EMBL" id="KI925463">
    <property type="protein sequence ID" value="ETW77368.1"/>
    <property type="molecule type" value="Genomic_DNA"/>
</dbReference>
<evidence type="ECO:0000313" key="1">
    <source>
        <dbReference type="EMBL" id="ETW77368.1"/>
    </source>
</evidence>
<dbReference type="KEGG" id="hir:HETIRDRAFT_327541"/>
<dbReference type="RefSeq" id="XP_009550884.1">
    <property type="nucleotide sequence ID" value="XM_009552589.1"/>
</dbReference>
<sequence length="116" mass="13583">MMVLHASLLCSYFFPSATRIYIRTSFQPFNRFLFSSRTDTSINLHRRIIFFVDWLMGRYRIWDTVSNVMDFLTEWVTSLGTCDNLLTFPRPRTGKLFQRSSACARVPPPQGAQCRC</sequence>